<dbReference type="EMBL" id="KZ665705">
    <property type="protein sequence ID" value="PPR98146.1"/>
    <property type="molecule type" value="Genomic_DNA"/>
</dbReference>
<reference evidence="1 2" key="1">
    <citation type="submission" date="2015-01" db="EMBL/GenBank/DDBJ databases">
        <title>Genome of allotetraploid Gossypium barbadense reveals genomic plasticity and fiber elongation in cotton evolution.</title>
        <authorList>
            <person name="Chen X."/>
            <person name="Liu X."/>
            <person name="Zhao B."/>
            <person name="Zheng H."/>
            <person name="Hu Y."/>
            <person name="Lu G."/>
            <person name="Yang C."/>
            <person name="Chen J."/>
            <person name="Shan C."/>
            <person name="Zhang L."/>
            <person name="Zhou Y."/>
            <person name="Wang L."/>
            <person name="Guo W."/>
            <person name="Bai Y."/>
            <person name="Ruan J."/>
            <person name="Shangguan X."/>
            <person name="Mao Y."/>
            <person name="Jiang J."/>
            <person name="Zhu Y."/>
            <person name="Lei J."/>
            <person name="Kang H."/>
            <person name="Chen S."/>
            <person name="He X."/>
            <person name="Wang R."/>
            <person name="Wang Y."/>
            <person name="Chen J."/>
            <person name="Wang L."/>
            <person name="Yu S."/>
            <person name="Wang B."/>
            <person name="Wei J."/>
            <person name="Song S."/>
            <person name="Lu X."/>
            <person name="Gao Z."/>
            <person name="Gu W."/>
            <person name="Deng X."/>
            <person name="Ma D."/>
            <person name="Wang S."/>
            <person name="Liang W."/>
            <person name="Fang L."/>
            <person name="Cai C."/>
            <person name="Zhu X."/>
            <person name="Zhou B."/>
            <person name="Zhang Y."/>
            <person name="Chen Z."/>
            <person name="Xu S."/>
            <person name="Zhu R."/>
            <person name="Wang S."/>
            <person name="Zhang T."/>
            <person name="Zhao G."/>
        </authorList>
    </citation>
    <scope>NUCLEOTIDE SEQUENCE [LARGE SCALE GENOMIC DNA]</scope>
    <source>
        <strain evidence="2">cv. Xinhai21</strain>
        <tissue evidence="1">Leaf</tissue>
    </source>
</reference>
<evidence type="ECO:0000313" key="2">
    <source>
        <dbReference type="Proteomes" id="UP000239757"/>
    </source>
</evidence>
<dbReference type="Proteomes" id="UP000239757">
    <property type="component" value="Unassembled WGS sequence"/>
</dbReference>
<accession>A0A2P5X473</accession>
<organism evidence="1 2">
    <name type="scientific">Gossypium barbadense</name>
    <name type="common">Sea Island cotton</name>
    <name type="synonym">Hibiscus barbadensis</name>
    <dbReference type="NCBI Taxonomy" id="3634"/>
    <lineage>
        <taxon>Eukaryota</taxon>
        <taxon>Viridiplantae</taxon>
        <taxon>Streptophyta</taxon>
        <taxon>Embryophyta</taxon>
        <taxon>Tracheophyta</taxon>
        <taxon>Spermatophyta</taxon>
        <taxon>Magnoliopsida</taxon>
        <taxon>eudicotyledons</taxon>
        <taxon>Gunneridae</taxon>
        <taxon>Pentapetalae</taxon>
        <taxon>rosids</taxon>
        <taxon>malvids</taxon>
        <taxon>Malvales</taxon>
        <taxon>Malvaceae</taxon>
        <taxon>Malvoideae</taxon>
        <taxon>Gossypium</taxon>
    </lineage>
</organism>
<proteinExistence type="predicted"/>
<name>A0A2P5X473_GOSBA</name>
<evidence type="ECO:0000313" key="1">
    <source>
        <dbReference type="EMBL" id="PPR98146.1"/>
    </source>
</evidence>
<protein>
    <submittedName>
        <fullName evidence="1">Uncharacterized protein</fullName>
    </submittedName>
</protein>
<sequence>MVGSRWTPEGVVSMCLTCCGARRMLGLESEKRRAFENFWDAVRKGGSGWWKKARFECEAAKMRQYHGRTSGYVFNRKEKLSWVTDGENGSAGATMIGIRSVYILHCAKGGTRITCRVNRCQTWERDSQTITTTCNHQQ</sequence>
<dbReference type="AlphaFoldDB" id="A0A2P5X473"/>
<gene>
    <name evidence="1" type="ORF">GOBAR_AA22522</name>
</gene>